<dbReference type="InterPro" id="IPR016181">
    <property type="entry name" value="Acyl_CoA_acyltransferase"/>
</dbReference>
<dbReference type="Pfam" id="PF00583">
    <property type="entry name" value="Acetyltransf_1"/>
    <property type="match status" value="1"/>
</dbReference>
<gene>
    <name evidence="3" type="ORF">PAN31108_04686</name>
</gene>
<organism evidence="3 4">
    <name type="scientific">Pandoraea anhela</name>
    <dbReference type="NCBI Taxonomy" id="2508295"/>
    <lineage>
        <taxon>Bacteria</taxon>
        <taxon>Pseudomonadati</taxon>
        <taxon>Pseudomonadota</taxon>
        <taxon>Betaproteobacteria</taxon>
        <taxon>Burkholderiales</taxon>
        <taxon>Burkholderiaceae</taxon>
        <taxon>Pandoraea</taxon>
    </lineage>
</organism>
<proteinExistence type="predicted"/>
<feature type="region of interest" description="Disordered" evidence="1">
    <location>
        <begin position="19"/>
        <end position="38"/>
    </location>
</feature>
<evidence type="ECO:0000313" key="3">
    <source>
        <dbReference type="EMBL" id="VVE50775.1"/>
    </source>
</evidence>
<feature type="compositionally biased region" description="Low complexity" evidence="1">
    <location>
        <begin position="194"/>
        <end position="213"/>
    </location>
</feature>
<dbReference type="EMBL" id="CABPSB010000024">
    <property type="protein sequence ID" value="VVE50775.1"/>
    <property type="molecule type" value="Genomic_DNA"/>
</dbReference>
<evidence type="ECO:0000256" key="1">
    <source>
        <dbReference type="SAM" id="MobiDB-lite"/>
    </source>
</evidence>
<protein>
    <recommendedName>
        <fullName evidence="2">N-acetyltransferase domain-containing protein</fullName>
    </recommendedName>
</protein>
<dbReference type="InterPro" id="IPR000182">
    <property type="entry name" value="GNAT_dom"/>
</dbReference>
<evidence type="ECO:0000259" key="2">
    <source>
        <dbReference type="PROSITE" id="PS51186"/>
    </source>
</evidence>
<evidence type="ECO:0000313" key="4">
    <source>
        <dbReference type="Proteomes" id="UP000406256"/>
    </source>
</evidence>
<dbReference type="CDD" id="cd04301">
    <property type="entry name" value="NAT_SF"/>
    <property type="match status" value="1"/>
</dbReference>
<dbReference type="RefSeq" id="WP_150671152.1">
    <property type="nucleotide sequence ID" value="NZ_CABPSB010000024.1"/>
</dbReference>
<keyword evidence="4" id="KW-1185">Reference proteome</keyword>
<dbReference type="Proteomes" id="UP000406256">
    <property type="component" value="Unassembled WGS sequence"/>
</dbReference>
<accession>A0A5E4YQT5</accession>
<feature type="region of interest" description="Disordered" evidence="1">
    <location>
        <begin position="49"/>
        <end position="73"/>
    </location>
</feature>
<dbReference type="GO" id="GO:0016747">
    <property type="term" value="F:acyltransferase activity, transferring groups other than amino-acyl groups"/>
    <property type="evidence" value="ECO:0007669"/>
    <property type="project" value="InterPro"/>
</dbReference>
<dbReference type="PROSITE" id="PS51186">
    <property type="entry name" value="GNAT"/>
    <property type="match status" value="1"/>
</dbReference>
<name>A0A5E4YQT5_9BURK</name>
<feature type="region of interest" description="Disordered" evidence="1">
    <location>
        <begin position="108"/>
        <end position="213"/>
    </location>
</feature>
<feature type="compositionally biased region" description="Pro residues" evidence="1">
    <location>
        <begin position="124"/>
        <end position="147"/>
    </location>
</feature>
<dbReference type="Gene3D" id="3.40.630.30">
    <property type="match status" value="1"/>
</dbReference>
<dbReference type="OrthoDB" id="9796919at2"/>
<dbReference type="SUPFAM" id="SSF55729">
    <property type="entry name" value="Acyl-CoA N-acyltransferases (Nat)"/>
    <property type="match status" value="1"/>
</dbReference>
<feature type="domain" description="N-acetyltransferase" evidence="2">
    <location>
        <begin position="221"/>
        <end position="376"/>
    </location>
</feature>
<dbReference type="AlphaFoldDB" id="A0A5E4YQT5"/>
<reference evidence="3 4" key="1">
    <citation type="submission" date="2019-08" db="EMBL/GenBank/DDBJ databases">
        <authorList>
            <person name="Peeters C."/>
        </authorList>
    </citation>
    <scope>NUCLEOTIDE SEQUENCE [LARGE SCALE GENOMIC DNA]</scope>
    <source>
        <strain evidence="3 4">LMG 31108</strain>
    </source>
</reference>
<sequence>MPLPIRRANILDIPAVLRPGHNPATSTAATNLPAAGPRHGVPPPLGMMPRRYKQGSGQTGAPSLPPRQPLASLLGTAPVKSTPMGPMAQYVQTPPRPPVPAALRPGGGYGMAAQPPLSAYFKPNRPPVAPPPMPTQARPQPRPPLPERPSQYLRPNYPSTSLHGMPTSAPTHRPPAPTGMTPAQAPMKRPGAHGAAPTSAPAKPAGTAPAAAKSKWDGRPVLVNDQSWFTLSHKFQMEMQKFRGTDRGASAAKVLSDHMTGNQQHVYMLNGGKPVGVMTSDLRSDGHVHINGVVTHPDTKGVGGALIEAAVNMSAKNGGSGMVHLQFLDQASRAAYSKLGFRFEGGSGVNLILVPATRPDLWEKTADGYRLKKPAPKMV</sequence>